<keyword evidence="2" id="KW-0540">Nuclease</keyword>
<name>W4Q7Y2_9BACI</name>
<dbReference type="AlphaFoldDB" id="W4Q7Y2"/>
<dbReference type="Pfam" id="PF10593">
    <property type="entry name" value="Z1"/>
    <property type="match status" value="1"/>
</dbReference>
<comment type="caution">
    <text evidence="2">The sequence shown here is derived from an EMBL/GenBank/DDBJ whole genome shotgun (WGS) entry which is preliminary data.</text>
</comment>
<dbReference type="InterPro" id="IPR018310">
    <property type="entry name" value="Put_endonuclease_Z1-dom"/>
</dbReference>
<evidence type="ECO:0000313" key="2">
    <source>
        <dbReference type="EMBL" id="GAE27808.1"/>
    </source>
</evidence>
<dbReference type="OrthoDB" id="436461at2"/>
<evidence type="ECO:0000259" key="1">
    <source>
        <dbReference type="Pfam" id="PF10593"/>
    </source>
</evidence>
<dbReference type="Proteomes" id="UP000018890">
    <property type="component" value="Unassembled WGS sequence"/>
</dbReference>
<feature type="domain" description="Putative endonuclease Z1" evidence="1">
    <location>
        <begin position="400"/>
        <end position="629"/>
    </location>
</feature>
<dbReference type="STRING" id="1236970.JCM9140_3968"/>
<keyword evidence="2" id="KW-0255">Endonuclease</keyword>
<dbReference type="EMBL" id="BAUT01000066">
    <property type="protein sequence ID" value="GAE27808.1"/>
    <property type="molecule type" value="Genomic_DNA"/>
</dbReference>
<keyword evidence="2" id="KW-0378">Hydrolase</keyword>
<sequence>MSNFDRDSYLTMIDNLFTMYKNYGMQDPLNRAIRQTEENFINKVGKLEEDLKESLALEAYAKYGSINVEKPGVLRGSGSFNWGDFSRGYSYFWPRYEKYLINEKRWDDDTVRSIDISTNEILECIGNPKANESFDNRGLVLGYVQSGKTANFTGLINKAFDVGYKLVIVLAGMHNDLRTQTQLRLEKEVVGTIDSITNEKQGVAKIKTGGIQIETWTTPQGDISTANAIGIKNLDKPILAVVKKHKDVLPNLIELIRTSINMSDINPPTLIIDDEADQASVDTSNKTEPSTINKLIRELLSLFAKKAYVGYTATPFANLLIDADANHNDVGTDLYPKDFAISLPKPKDYCGPDEFFNTSGYVEDNKPMYIRYLSETDVNLLDEIKSKDDKDLFTEVPPTMEKAILSFLLTIAIRNLRGQTNEHNSMLIHTSRFTDVQNSMCSVIDKFYKKLSNEVLYDPESKYMDKLRILYEEDIVPIQSFNSLSNDQHHIYSWVEVYKEVRKIIGKVEVMEINGESEDALEYEKHKENGLNVIAIGGNKLSRGLTLDGLSISYYYRNSAMYDSLMQMGRWFGYRKGYMDLCRIYTSKELADNFEHLAIVMSELREEFKRYDELNVTPEEYAAKMKDHKSMSVTSPNKMKAAEKAPDYSDSLQQTRIFDNDKAFYEKNMDATLRFLNSIGNQFKVKEGSTRYHIAKEIPSTTIIKFLSSYETSKTASKVDSKKIANYIDDLTNKGKLNKFNVAVVDVTSSTLNSQPVKSKGIKKWKVNLGPISIQSAVLRSLGKDKGKTSKLVDLGAIVASNQEFVDIEGSSNNKAKNKALRDKENPLLMIYPLHPGVEPFSKLNINFTEDLVPIGIALSFPNFELDSSKTGDKTKTSYGYVHNRTVGGKD</sequence>
<dbReference type="GO" id="GO:0004519">
    <property type="term" value="F:endonuclease activity"/>
    <property type="evidence" value="ECO:0007669"/>
    <property type="project" value="UniProtKB-KW"/>
</dbReference>
<accession>W4Q7Y2</accession>
<organism evidence="2 3">
    <name type="scientific">Halalkalibacter wakoensis JCM 9140</name>
    <dbReference type="NCBI Taxonomy" id="1236970"/>
    <lineage>
        <taxon>Bacteria</taxon>
        <taxon>Bacillati</taxon>
        <taxon>Bacillota</taxon>
        <taxon>Bacilli</taxon>
        <taxon>Bacillales</taxon>
        <taxon>Bacillaceae</taxon>
        <taxon>Halalkalibacter</taxon>
    </lineage>
</organism>
<evidence type="ECO:0000313" key="3">
    <source>
        <dbReference type="Proteomes" id="UP000018890"/>
    </source>
</evidence>
<reference evidence="2" key="1">
    <citation type="journal article" date="2014" name="Genome Announc.">
        <title>Draft Genome Sequences of Three Alkaliphilic Bacillus Strains, Bacillus wakoensis JCM 9140T, Bacillus akibai JCM 9157T, and Bacillus hemicellulosilyticus JCM 9152T.</title>
        <authorList>
            <person name="Yuki M."/>
            <person name="Oshima K."/>
            <person name="Suda W."/>
            <person name="Oshida Y."/>
            <person name="Kitamura K."/>
            <person name="Iida T."/>
            <person name="Hattori M."/>
            <person name="Ohkuma M."/>
        </authorList>
    </citation>
    <scope>NUCLEOTIDE SEQUENCE [LARGE SCALE GENOMIC DNA]</scope>
    <source>
        <strain evidence="2">JCM 9140</strain>
    </source>
</reference>
<gene>
    <name evidence="2" type="ORF">JCM9140_3968</name>
</gene>
<keyword evidence="3" id="KW-1185">Reference proteome</keyword>
<proteinExistence type="predicted"/>
<protein>
    <submittedName>
        <fullName evidence="2">Endonuclease</fullName>
    </submittedName>
</protein>
<dbReference type="RefSeq" id="WP_034749597.1">
    <property type="nucleotide sequence ID" value="NZ_BAUT01000066.1"/>
</dbReference>